<organism evidence="1 2">
    <name type="scientific">Deinococcus aluminii</name>
    <dbReference type="NCBI Taxonomy" id="1656885"/>
    <lineage>
        <taxon>Bacteria</taxon>
        <taxon>Thermotogati</taxon>
        <taxon>Deinococcota</taxon>
        <taxon>Deinococci</taxon>
        <taxon>Deinococcales</taxon>
        <taxon>Deinococcaceae</taxon>
        <taxon>Deinococcus</taxon>
    </lineage>
</organism>
<dbReference type="Proteomes" id="UP001404956">
    <property type="component" value="Unassembled WGS sequence"/>
</dbReference>
<keyword evidence="2" id="KW-1185">Reference proteome</keyword>
<accession>A0ABP9XBX3</accession>
<name>A0ABP9XBX3_9DEIO</name>
<evidence type="ECO:0000313" key="1">
    <source>
        <dbReference type="EMBL" id="GAA5532869.1"/>
    </source>
</evidence>
<protein>
    <recommendedName>
        <fullName evidence="3">N-acetyltransferase domain-containing protein</fullName>
    </recommendedName>
</protein>
<dbReference type="Gene3D" id="3.40.630.30">
    <property type="match status" value="2"/>
</dbReference>
<dbReference type="SUPFAM" id="SSF55729">
    <property type="entry name" value="Acyl-CoA N-acyltransferases (Nat)"/>
    <property type="match status" value="1"/>
</dbReference>
<comment type="caution">
    <text evidence="1">The sequence shown here is derived from an EMBL/GenBank/DDBJ whole genome shotgun (WGS) entry which is preliminary data.</text>
</comment>
<reference evidence="1 2" key="1">
    <citation type="submission" date="2024-02" db="EMBL/GenBank/DDBJ databases">
        <title>Deinococcus aluminii NBRC 112889.</title>
        <authorList>
            <person name="Ichikawa N."/>
            <person name="Katano-Makiyama Y."/>
            <person name="Hidaka K."/>
        </authorList>
    </citation>
    <scope>NUCLEOTIDE SEQUENCE [LARGE SCALE GENOMIC DNA]</scope>
    <source>
        <strain evidence="1 2">NBRC 112889</strain>
    </source>
</reference>
<gene>
    <name evidence="1" type="ORF">Dalu01_01260</name>
</gene>
<proteinExistence type="predicted"/>
<evidence type="ECO:0008006" key="3">
    <source>
        <dbReference type="Google" id="ProtNLM"/>
    </source>
</evidence>
<dbReference type="EMBL" id="BAABRV010000002">
    <property type="protein sequence ID" value="GAA5532869.1"/>
    <property type="molecule type" value="Genomic_DNA"/>
</dbReference>
<sequence length="331" mass="36101">MRREKGLLLPAESRYILLVNTITTRWAGKEDIPALIPLILAAARTRAELEPALWPLHPEAETRVRSRLEGEFSSPERFAWFVAEQDGEAVGVVSAGLYPAPPVYRSLLAGLIGEDFYADTPGALPLLLSAAESFLRAAEAALINAACPARDKERLRLLQAHGYAPLTLWMVRPVAPSVPAPASVRPAREDDLPALVRLNRDAQEGKRRANPRFWTPHPEASARFEGWMRHSLTLPDRDLLVHEGASGVDGFVVAQPAGAPSAHTAEGVGLIDDLYADAWATFPALLNAAHHAFRQRGKHTVQVICPAAWTERAGVLEAAGFRTANLWLIQA</sequence>
<dbReference type="InterPro" id="IPR016181">
    <property type="entry name" value="Acyl_CoA_acyltransferase"/>
</dbReference>
<evidence type="ECO:0000313" key="2">
    <source>
        <dbReference type="Proteomes" id="UP001404956"/>
    </source>
</evidence>